<comment type="caution">
    <text evidence="1">The sequence shown here is derived from an EMBL/GenBank/DDBJ whole genome shotgun (WGS) entry which is preliminary data.</text>
</comment>
<dbReference type="EMBL" id="MU275845">
    <property type="protein sequence ID" value="KAI0052464.1"/>
    <property type="molecule type" value="Genomic_DNA"/>
</dbReference>
<dbReference type="Proteomes" id="UP000814033">
    <property type="component" value="Unassembled WGS sequence"/>
</dbReference>
<name>A0ACB8S783_9AGAM</name>
<keyword evidence="2" id="KW-1185">Reference proteome</keyword>
<proteinExistence type="predicted"/>
<evidence type="ECO:0000313" key="1">
    <source>
        <dbReference type="EMBL" id="KAI0052464.1"/>
    </source>
</evidence>
<accession>A0ACB8S783</accession>
<sequence length="156" mass="17463">MGNLHIAPATMRVRAHDPMLHTVQVPSLLYRLRKHYFCLVTASVNLWSPTRVYSTSQGAISRTVSRNLLTLSRPARAPKFRGPLPPALLAFTLMTGTYILYISSNILKNVHRVQRPRAIAAPIRYDHGTRCLGLSLPATCILINGLVLKRLKQLEV</sequence>
<reference evidence="1" key="2">
    <citation type="journal article" date="2022" name="New Phytol.">
        <title>Evolutionary transition to the ectomycorrhizal habit in the genomes of a hyperdiverse lineage of mushroom-forming fungi.</title>
        <authorList>
            <person name="Looney B."/>
            <person name="Miyauchi S."/>
            <person name="Morin E."/>
            <person name="Drula E."/>
            <person name="Courty P.E."/>
            <person name="Kohler A."/>
            <person name="Kuo A."/>
            <person name="LaButti K."/>
            <person name="Pangilinan J."/>
            <person name="Lipzen A."/>
            <person name="Riley R."/>
            <person name="Andreopoulos W."/>
            <person name="He G."/>
            <person name="Johnson J."/>
            <person name="Nolan M."/>
            <person name="Tritt A."/>
            <person name="Barry K.W."/>
            <person name="Grigoriev I.V."/>
            <person name="Nagy L.G."/>
            <person name="Hibbett D."/>
            <person name="Henrissat B."/>
            <person name="Matheny P.B."/>
            <person name="Labbe J."/>
            <person name="Martin F.M."/>
        </authorList>
    </citation>
    <scope>NUCLEOTIDE SEQUENCE</scope>
    <source>
        <strain evidence="1">FP105234-sp</strain>
    </source>
</reference>
<evidence type="ECO:0000313" key="2">
    <source>
        <dbReference type="Proteomes" id="UP000814033"/>
    </source>
</evidence>
<gene>
    <name evidence="1" type="ORF">FA95DRAFT_1325438</name>
</gene>
<organism evidence="1 2">
    <name type="scientific">Auriscalpium vulgare</name>
    <dbReference type="NCBI Taxonomy" id="40419"/>
    <lineage>
        <taxon>Eukaryota</taxon>
        <taxon>Fungi</taxon>
        <taxon>Dikarya</taxon>
        <taxon>Basidiomycota</taxon>
        <taxon>Agaricomycotina</taxon>
        <taxon>Agaricomycetes</taxon>
        <taxon>Russulales</taxon>
        <taxon>Auriscalpiaceae</taxon>
        <taxon>Auriscalpium</taxon>
    </lineage>
</organism>
<protein>
    <submittedName>
        <fullName evidence="1">Uncharacterized protein</fullName>
    </submittedName>
</protein>
<reference evidence="1" key="1">
    <citation type="submission" date="2021-02" db="EMBL/GenBank/DDBJ databases">
        <authorList>
            <consortium name="DOE Joint Genome Institute"/>
            <person name="Ahrendt S."/>
            <person name="Looney B.P."/>
            <person name="Miyauchi S."/>
            <person name="Morin E."/>
            <person name="Drula E."/>
            <person name="Courty P.E."/>
            <person name="Chicoki N."/>
            <person name="Fauchery L."/>
            <person name="Kohler A."/>
            <person name="Kuo A."/>
            <person name="Labutti K."/>
            <person name="Pangilinan J."/>
            <person name="Lipzen A."/>
            <person name="Riley R."/>
            <person name="Andreopoulos W."/>
            <person name="He G."/>
            <person name="Johnson J."/>
            <person name="Barry K.W."/>
            <person name="Grigoriev I.V."/>
            <person name="Nagy L."/>
            <person name="Hibbett D."/>
            <person name="Henrissat B."/>
            <person name="Matheny P.B."/>
            <person name="Labbe J."/>
            <person name="Martin F."/>
        </authorList>
    </citation>
    <scope>NUCLEOTIDE SEQUENCE</scope>
    <source>
        <strain evidence="1">FP105234-sp</strain>
    </source>
</reference>